<dbReference type="Pfam" id="PF01844">
    <property type="entry name" value="HNH"/>
    <property type="match status" value="1"/>
</dbReference>
<dbReference type="GO" id="GO:0008270">
    <property type="term" value="F:zinc ion binding"/>
    <property type="evidence" value="ECO:0007669"/>
    <property type="project" value="InterPro"/>
</dbReference>
<dbReference type="PANTHER" id="PTHR33877:SF2">
    <property type="entry name" value="OS07G0170200 PROTEIN"/>
    <property type="match status" value="1"/>
</dbReference>
<dbReference type="AlphaFoldDB" id="A0A177L6J4"/>
<dbReference type="InterPro" id="IPR025938">
    <property type="entry name" value="RRXRR_dom"/>
</dbReference>
<dbReference type="PANTHER" id="PTHR33877">
    <property type="entry name" value="SLL1193 PROTEIN"/>
    <property type="match status" value="1"/>
</dbReference>
<dbReference type="CDD" id="cd00085">
    <property type="entry name" value="HNHc"/>
    <property type="match status" value="1"/>
</dbReference>
<proteinExistence type="predicted"/>
<sequence>MVYVLTIDGKPLMPCSSVIARLLLKQGKAKVRRRTPFTIQLLYKTKTEYTQPLTHGLDSGSAKVGSAVSDEKGNVLYMSQMEIRNDITEKMKQRSKYRRNRRNRKTCYRKARWLNRKNSTKKDRFSPTMTSKINSHLKEMKFVESILPITRQIVETATFDPHALKNPAVLTNKWLYQKGMNYGYANTKAYMLTRDGYRCQHCKGKSKDKRLEVHHIIFRSMGGSDEESNLITLCKTCHDALHRGEIELKKRGKKKGQLNHATQMNSIRMQLLKRTHAEETFGFVTKEHRQFMELPKEHYFDAVTIATEGKGARFQTNQVLFKRCVSDGDYQQTKGVRSEQVIPTGKLFGFRKFDKVQYKGKEYFIKGRMSSGYAILMDTEGNKVDLKPIPKFSKMERVSARKSWMAIQKNIPIYYSCAT</sequence>
<comment type="caution">
    <text evidence="2">The sequence shown here is derived from an EMBL/GenBank/DDBJ whole genome shotgun (WGS) entry which is preliminary data.</text>
</comment>
<keyword evidence="2" id="KW-0540">Nuclease</keyword>
<dbReference type="RefSeq" id="WP_063965703.1">
    <property type="nucleotide sequence ID" value="NZ_JBCNAN010000013.1"/>
</dbReference>
<dbReference type="InterPro" id="IPR003615">
    <property type="entry name" value="HNH_nuc"/>
</dbReference>
<dbReference type="Pfam" id="PF14239">
    <property type="entry name" value="RRXRR"/>
    <property type="match status" value="1"/>
</dbReference>
<keyword evidence="3" id="KW-1185">Reference proteome</keyword>
<evidence type="ECO:0000259" key="1">
    <source>
        <dbReference type="SMART" id="SM00507"/>
    </source>
</evidence>
<evidence type="ECO:0000313" key="3">
    <source>
        <dbReference type="Proteomes" id="UP000076935"/>
    </source>
</evidence>
<dbReference type="Proteomes" id="UP000076935">
    <property type="component" value="Unassembled WGS sequence"/>
</dbReference>
<keyword evidence="2" id="KW-0255">Endonuclease</keyword>
<dbReference type="NCBIfam" id="NF040563">
    <property type="entry name" value="guided_IscB"/>
    <property type="match status" value="1"/>
</dbReference>
<organism evidence="2 3">
    <name type="scientific">Domibacillus aminovorans</name>
    <dbReference type="NCBI Taxonomy" id="29332"/>
    <lineage>
        <taxon>Bacteria</taxon>
        <taxon>Bacillati</taxon>
        <taxon>Bacillota</taxon>
        <taxon>Bacilli</taxon>
        <taxon>Bacillales</taxon>
        <taxon>Bacillaceae</taxon>
        <taxon>Domibacillus</taxon>
    </lineage>
</organism>
<evidence type="ECO:0000313" key="2">
    <source>
        <dbReference type="EMBL" id="OAH60967.1"/>
    </source>
</evidence>
<dbReference type="Gene3D" id="1.10.30.50">
    <property type="match status" value="1"/>
</dbReference>
<dbReference type="SMART" id="SM00507">
    <property type="entry name" value="HNHc"/>
    <property type="match status" value="1"/>
</dbReference>
<protein>
    <submittedName>
        <fullName evidence="2">HNH endonuclease</fullName>
    </submittedName>
</protein>
<dbReference type="GO" id="GO:0004519">
    <property type="term" value="F:endonuclease activity"/>
    <property type="evidence" value="ECO:0007669"/>
    <property type="project" value="UniProtKB-KW"/>
</dbReference>
<dbReference type="InterPro" id="IPR052892">
    <property type="entry name" value="NA-targeting_endonuclease"/>
</dbReference>
<dbReference type="InterPro" id="IPR002711">
    <property type="entry name" value="HNH"/>
</dbReference>
<feature type="domain" description="HNH nuclease" evidence="1">
    <location>
        <begin position="186"/>
        <end position="239"/>
    </location>
</feature>
<dbReference type="EMBL" id="LQWY01000025">
    <property type="protein sequence ID" value="OAH60967.1"/>
    <property type="molecule type" value="Genomic_DNA"/>
</dbReference>
<gene>
    <name evidence="2" type="ORF">AWH49_14415</name>
</gene>
<reference evidence="2 3" key="1">
    <citation type="submission" date="2016-01" db="EMBL/GenBank/DDBJ databases">
        <title>Investigation of taxonomic status of Bacillus aminovorans.</title>
        <authorList>
            <person name="Verma A."/>
            <person name="Pal Y."/>
            <person name="Krishnamurthi S."/>
        </authorList>
    </citation>
    <scope>NUCLEOTIDE SEQUENCE [LARGE SCALE GENOMIC DNA]</scope>
    <source>
        <strain evidence="2 3">DSM 1314</strain>
    </source>
</reference>
<name>A0A177L6J4_9BACI</name>
<keyword evidence="2" id="KW-0378">Hydrolase</keyword>
<accession>A0A177L6J4</accession>
<dbReference type="InterPro" id="IPR047693">
    <property type="entry name" value="RNA-guided_IscB-like"/>
</dbReference>
<dbReference type="GO" id="GO:0003676">
    <property type="term" value="F:nucleic acid binding"/>
    <property type="evidence" value="ECO:0007669"/>
    <property type="project" value="InterPro"/>
</dbReference>